<feature type="compositionally biased region" description="Acidic residues" evidence="1">
    <location>
        <begin position="59"/>
        <end position="76"/>
    </location>
</feature>
<protein>
    <submittedName>
        <fullName evidence="3">Uncharacterized protein</fullName>
    </submittedName>
</protein>
<evidence type="ECO:0000313" key="3">
    <source>
        <dbReference type="EMBL" id="QHT11936.1"/>
    </source>
</evidence>
<accession>A0A6C0D4H0</accession>
<proteinExistence type="predicted"/>
<evidence type="ECO:0000256" key="1">
    <source>
        <dbReference type="SAM" id="MobiDB-lite"/>
    </source>
</evidence>
<dbReference type="EMBL" id="MN739539">
    <property type="protein sequence ID" value="QHT11936.1"/>
    <property type="molecule type" value="Genomic_DNA"/>
</dbReference>
<organism evidence="3">
    <name type="scientific">viral metagenome</name>
    <dbReference type="NCBI Taxonomy" id="1070528"/>
    <lineage>
        <taxon>unclassified sequences</taxon>
        <taxon>metagenomes</taxon>
        <taxon>organismal metagenomes</taxon>
    </lineage>
</organism>
<keyword evidence="2" id="KW-0472">Membrane</keyword>
<sequence>MNLDNTTIEPIPFDDTDDYTYIDIDYHNSLPPFRMAHESSSLNPHRYKKLTNILSPIEGETEESSDDEDEPVESETPEYGSLDVIAVKQFHQSNMDITSQIYVGSLTILGLFILFRFLRK</sequence>
<dbReference type="AlphaFoldDB" id="A0A6C0D4H0"/>
<keyword evidence="2" id="KW-1133">Transmembrane helix</keyword>
<feature type="region of interest" description="Disordered" evidence="1">
    <location>
        <begin position="53"/>
        <end position="79"/>
    </location>
</feature>
<name>A0A6C0D4H0_9ZZZZ</name>
<reference evidence="3" key="1">
    <citation type="journal article" date="2020" name="Nature">
        <title>Giant virus diversity and host interactions through global metagenomics.</title>
        <authorList>
            <person name="Schulz F."/>
            <person name="Roux S."/>
            <person name="Paez-Espino D."/>
            <person name="Jungbluth S."/>
            <person name="Walsh D.A."/>
            <person name="Denef V.J."/>
            <person name="McMahon K.D."/>
            <person name="Konstantinidis K.T."/>
            <person name="Eloe-Fadrosh E.A."/>
            <person name="Kyrpides N.C."/>
            <person name="Woyke T."/>
        </authorList>
    </citation>
    <scope>NUCLEOTIDE SEQUENCE</scope>
    <source>
        <strain evidence="3">GVMAG-M-3300023174-124</strain>
    </source>
</reference>
<evidence type="ECO:0000256" key="2">
    <source>
        <dbReference type="SAM" id="Phobius"/>
    </source>
</evidence>
<feature type="transmembrane region" description="Helical" evidence="2">
    <location>
        <begin position="101"/>
        <end position="118"/>
    </location>
</feature>
<keyword evidence="2" id="KW-0812">Transmembrane</keyword>